<organism evidence="1">
    <name type="scientific">bioreactor metagenome</name>
    <dbReference type="NCBI Taxonomy" id="1076179"/>
    <lineage>
        <taxon>unclassified sequences</taxon>
        <taxon>metagenomes</taxon>
        <taxon>ecological metagenomes</taxon>
    </lineage>
</organism>
<proteinExistence type="predicted"/>
<protein>
    <submittedName>
        <fullName evidence="1">Uncharacterized protein</fullName>
    </submittedName>
</protein>
<comment type="caution">
    <text evidence="1">The sequence shown here is derived from an EMBL/GenBank/DDBJ whole genome shotgun (WGS) entry which is preliminary data.</text>
</comment>
<reference evidence="1" key="1">
    <citation type="submission" date="2019-08" db="EMBL/GenBank/DDBJ databases">
        <authorList>
            <person name="Kucharzyk K."/>
            <person name="Murdoch R.W."/>
            <person name="Higgins S."/>
            <person name="Loffler F."/>
        </authorList>
    </citation>
    <scope>NUCLEOTIDE SEQUENCE</scope>
</reference>
<accession>A0A645HLF9</accession>
<gene>
    <name evidence="1" type="ORF">SDC9_187409</name>
</gene>
<dbReference type="EMBL" id="VSSQ01095955">
    <property type="protein sequence ID" value="MPN39875.1"/>
    <property type="molecule type" value="Genomic_DNA"/>
</dbReference>
<sequence length="143" mass="14940">MVNRILSPGKTIYAQEVLNIMGVLGQNLVPFVVCRCHRIKPVVKIAACGQRAEKVGNAAALVASAEDKALAVQVTPVDLGGHRVFRHKQAAVAGNSLGGSQRIVVGGSAQGIGVNRSHIGEGHPFQTGVGQLVVYSARQALTR</sequence>
<name>A0A645HLF9_9ZZZZ</name>
<evidence type="ECO:0000313" key="1">
    <source>
        <dbReference type="EMBL" id="MPN39875.1"/>
    </source>
</evidence>
<dbReference type="AlphaFoldDB" id="A0A645HLF9"/>